<dbReference type="InterPro" id="IPR051104">
    <property type="entry name" value="FAD_monoxygenase"/>
</dbReference>
<evidence type="ECO:0000256" key="1">
    <source>
        <dbReference type="ARBA" id="ARBA00022630"/>
    </source>
</evidence>
<feature type="signal peptide" evidence="4">
    <location>
        <begin position="1"/>
        <end position="23"/>
    </location>
</feature>
<protein>
    <recommendedName>
        <fullName evidence="7">FAD/NAD(P)-binding domain-containing protein</fullName>
    </recommendedName>
</protein>
<dbReference type="PANTHER" id="PTHR46720">
    <property type="entry name" value="HYDROXYLASE, PUTATIVE (AFU_ORTHOLOGUE AFUA_3G01460)-RELATED"/>
    <property type="match status" value="1"/>
</dbReference>
<dbReference type="SUPFAM" id="SSF51905">
    <property type="entry name" value="FAD/NAD(P)-binding domain"/>
    <property type="match status" value="1"/>
</dbReference>
<keyword evidence="2" id="KW-0274">FAD</keyword>
<dbReference type="EMBL" id="KZ678141">
    <property type="protein sequence ID" value="PSN62385.1"/>
    <property type="molecule type" value="Genomic_DNA"/>
</dbReference>
<dbReference type="OrthoDB" id="16820at2759"/>
<dbReference type="Gene3D" id="3.50.50.60">
    <property type="entry name" value="FAD/NAD(P)-binding domain"/>
    <property type="match status" value="1"/>
</dbReference>
<accession>A0A2T2NAB4</accession>
<dbReference type="GO" id="GO:0016491">
    <property type="term" value="F:oxidoreductase activity"/>
    <property type="evidence" value="ECO:0007669"/>
    <property type="project" value="UniProtKB-KW"/>
</dbReference>
<evidence type="ECO:0000256" key="2">
    <source>
        <dbReference type="ARBA" id="ARBA00022827"/>
    </source>
</evidence>
<sequence length="459" mass="50569">MRQSLPILQFITLLITSSRLVSAEDELIVAIYGGGVASATLAQALKGYSHIDLQYFDPALNLTPTSFRLLGFDPKVHDALSLIGNEAGGAINRAGWYPEEPSMVVVGQGPDEGVLVLDWALLPNTTHHPQVTVVDPAPFLMELLNGTESKRLHPNKTLISVDYLPSESAHPLELHFQDGSIQQADVLIGDDGPMGKIRSEVLGSTHSAAAPVFMHILSAVAHVSPDDAKSYLGPRYGSKNSGRRFEHVGRGSWFLNAYLDGFFTCLGSFYSGEPYDLSHFTRPTSMEELKARFGSFEGGKGIVEILGRFSGLQLIPEIEHLPAPSYTNGSVVMMGNSAHTMTNFQQLGPGQEIEDAMILGTLLREVRTKLDINAALFAYDAVRRPRSQWVSEHGKRLGLLWMGMIEGVGVDPSKLRRALLNWKEEGENFDMSAHKADALRIMKRKIREFQTIREKQGYL</sequence>
<gene>
    <name evidence="5" type="ORF">BS50DRAFT_612701</name>
</gene>
<dbReference type="Proteomes" id="UP000240883">
    <property type="component" value="Unassembled WGS sequence"/>
</dbReference>
<dbReference type="STRING" id="1448308.A0A2T2NAB4"/>
<evidence type="ECO:0000256" key="3">
    <source>
        <dbReference type="ARBA" id="ARBA00023002"/>
    </source>
</evidence>
<name>A0A2T2NAB4_CORCC</name>
<evidence type="ECO:0000256" key="4">
    <source>
        <dbReference type="SAM" id="SignalP"/>
    </source>
</evidence>
<evidence type="ECO:0008006" key="7">
    <source>
        <dbReference type="Google" id="ProtNLM"/>
    </source>
</evidence>
<dbReference type="GO" id="GO:0044550">
    <property type="term" value="P:secondary metabolite biosynthetic process"/>
    <property type="evidence" value="ECO:0007669"/>
    <property type="project" value="TreeGrafter"/>
</dbReference>
<keyword evidence="3" id="KW-0560">Oxidoreductase</keyword>
<evidence type="ECO:0000313" key="6">
    <source>
        <dbReference type="Proteomes" id="UP000240883"/>
    </source>
</evidence>
<proteinExistence type="predicted"/>
<evidence type="ECO:0000313" key="5">
    <source>
        <dbReference type="EMBL" id="PSN62385.1"/>
    </source>
</evidence>
<dbReference type="PANTHER" id="PTHR46720:SF3">
    <property type="entry name" value="FAD-BINDING DOMAIN-CONTAINING PROTEIN-RELATED"/>
    <property type="match status" value="1"/>
</dbReference>
<keyword evidence="4" id="KW-0732">Signal</keyword>
<dbReference type="InterPro" id="IPR036188">
    <property type="entry name" value="FAD/NAD-bd_sf"/>
</dbReference>
<dbReference type="PRINTS" id="PR00420">
    <property type="entry name" value="RNGMNOXGNASE"/>
</dbReference>
<feature type="chain" id="PRO_5015561514" description="FAD/NAD(P)-binding domain-containing protein" evidence="4">
    <location>
        <begin position="24"/>
        <end position="459"/>
    </location>
</feature>
<reference evidence="5 6" key="1">
    <citation type="journal article" date="2018" name="Front. Microbiol.">
        <title>Genome-Wide Analysis of Corynespora cassiicola Leaf Fall Disease Putative Effectors.</title>
        <authorList>
            <person name="Lopez D."/>
            <person name="Ribeiro S."/>
            <person name="Label P."/>
            <person name="Fumanal B."/>
            <person name="Venisse J.S."/>
            <person name="Kohler A."/>
            <person name="de Oliveira R.R."/>
            <person name="Labutti K."/>
            <person name="Lipzen A."/>
            <person name="Lail K."/>
            <person name="Bauer D."/>
            <person name="Ohm R.A."/>
            <person name="Barry K.W."/>
            <person name="Spatafora J."/>
            <person name="Grigoriev I.V."/>
            <person name="Martin F.M."/>
            <person name="Pujade-Renaud V."/>
        </authorList>
    </citation>
    <scope>NUCLEOTIDE SEQUENCE [LARGE SCALE GENOMIC DNA]</scope>
    <source>
        <strain evidence="5 6">Philippines</strain>
    </source>
</reference>
<dbReference type="AlphaFoldDB" id="A0A2T2NAB4"/>
<keyword evidence="1" id="KW-0285">Flavoprotein</keyword>
<organism evidence="5 6">
    <name type="scientific">Corynespora cassiicola Philippines</name>
    <dbReference type="NCBI Taxonomy" id="1448308"/>
    <lineage>
        <taxon>Eukaryota</taxon>
        <taxon>Fungi</taxon>
        <taxon>Dikarya</taxon>
        <taxon>Ascomycota</taxon>
        <taxon>Pezizomycotina</taxon>
        <taxon>Dothideomycetes</taxon>
        <taxon>Pleosporomycetidae</taxon>
        <taxon>Pleosporales</taxon>
        <taxon>Corynesporascaceae</taxon>
        <taxon>Corynespora</taxon>
    </lineage>
</organism>
<keyword evidence="6" id="KW-1185">Reference proteome</keyword>